<dbReference type="Proteomes" id="UP000184170">
    <property type="component" value="Unassembled WGS sequence"/>
</dbReference>
<evidence type="ECO:0000256" key="1">
    <source>
        <dbReference type="ARBA" id="ARBA00006484"/>
    </source>
</evidence>
<organism evidence="4 5">
    <name type="scientific">Microbulbifer donghaiensis</name>
    <dbReference type="NCBI Taxonomy" id="494016"/>
    <lineage>
        <taxon>Bacteria</taxon>
        <taxon>Pseudomonadati</taxon>
        <taxon>Pseudomonadota</taxon>
        <taxon>Gammaproteobacteria</taxon>
        <taxon>Cellvibrionales</taxon>
        <taxon>Microbulbiferaceae</taxon>
        <taxon>Microbulbifer</taxon>
    </lineage>
</organism>
<name>A0A1M4ZK06_9GAMM</name>
<evidence type="ECO:0000313" key="5">
    <source>
        <dbReference type="Proteomes" id="UP000184170"/>
    </source>
</evidence>
<accession>A0A1M4ZK06</accession>
<dbReference type="CDD" id="cd05374">
    <property type="entry name" value="17beta-HSD-like_SDR_c"/>
    <property type="match status" value="1"/>
</dbReference>
<dbReference type="EMBL" id="FQVA01000001">
    <property type="protein sequence ID" value="SHF18308.1"/>
    <property type="molecule type" value="Genomic_DNA"/>
</dbReference>
<dbReference type="STRING" id="494016.SAMN04487965_1568"/>
<dbReference type="RefSeq" id="WP_073273367.1">
    <property type="nucleotide sequence ID" value="NZ_FQVA01000001.1"/>
</dbReference>
<gene>
    <name evidence="4" type="ORF">SAMN04487965_1568</name>
</gene>
<sequence>MSKQVALVTGASSGMGKDFARALAKQGMVVYAAARRLENMRDLEAEGIIPLQMDITLSGDIEAVVAQIERDHGGVDLLINNAGFGMYGAVEDTSIDDARYQFEVNLFGLARLTQLVLPYMRKQRAGKIINISSVGGKVYTPLGAWYHATKHALEGWSDCLRIEVQKFGIDVVLIEPGIIATEFSDVMNGPMLERSDEGPYRDLANKIAQASKDTFEKGNCSSPSVITDLVMKAVRSRRPKTRYSGGKYAGTLLFIRKWFSDRLFDRAVMSLVK</sequence>
<evidence type="ECO:0000256" key="3">
    <source>
        <dbReference type="RuleBase" id="RU000363"/>
    </source>
</evidence>
<dbReference type="PRINTS" id="PR00081">
    <property type="entry name" value="GDHRDH"/>
</dbReference>
<dbReference type="Pfam" id="PF00106">
    <property type="entry name" value="adh_short"/>
    <property type="match status" value="1"/>
</dbReference>
<keyword evidence="5" id="KW-1185">Reference proteome</keyword>
<dbReference type="InterPro" id="IPR036291">
    <property type="entry name" value="NAD(P)-bd_dom_sf"/>
</dbReference>
<dbReference type="NCBIfam" id="NF004826">
    <property type="entry name" value="PRK06182.1"/>
    <property type="match status" value="1"/>
</dbReference>
<dbReference type="PANTHER" id="PTHR44169">
    <property type="entry name" value="NADPH-DEPENDENT 1-ACYLDIHYDROXYACETONE PHOSPHATE REDUCTASE"/>
    <property type="match status" value="1"/>
</dbReference>
<evidence type="ECO:0000256" key="2">
    <source>
        <dbReference type="ARBA" id="ARBA00023002"/>
    </source>
</evidence>
<dbReference type="AlphaFoldDB" id="A0A1M4ZK06"/>
<dbReference type="SUPFAM" id="SSF51735">
    <property type="entry name" value="NAD(P)-binding Rossmann-fold domains"/>
    <property type="match status" value="1"/>
</dbReference>
<comment type="similarity">
    <text evidence="1 3">Belongs to the short-chain dehydrogenases/reductases (SDR) family.</text>
</comment>
<dbReference type="PRINTS" id="PR00080">
    <property type="entry name" value="SDRFAMILY"/>
</dbReference>
<dbReference type="Gene3D" id="3.40.50.720">
    <property type="entry name" value="NAD(P)-binding Rossmann-like Domain"/>
    <property type="match status" value="1"/>
</dbReference>
<dbReference type="PANTHER" id="PTHR44169:SF6">
    <property type="entry name" value="NADPH-DEPENDENT 1-ACYLDIHYDROXYACETONE PHOSPHATE REDUCTASE"/>
    <property type="match status" value="1"/>
</dbReference>
<dbReference type="GO" id="GO:0016491">
    <property type="term" value="F:oxidoreductase activity"/>
    <property type="evidence" value="ECO:0007669"/>
    <property type="project" value="UniProtKB-KW"/>
</dbReference>
<dbReference type="InterPro" id="IPR002347">
    <property type="entry name" value="SDR_fam"/>
</dbReference>
<reference evidence="5" key="1">
    <citation type="submission" date="2016-11" db="EMBL/GenBank/DDBJ databases">
        <authorList>
            <person name="Varghese N."/>
            <person name="Submissions S."/>
        </authorList>
    </citation>
    <scope>NUCLEOTIDE SEQUENCE [LARGE SCALE GENOMIC DNA]</scope>
    <source>
        <strain evidence="5">CGMCC 1.7063</strain>
    </source>
</reference>
<proteinExistence type="inferred from homology"/>
<evidence type="ECO:0000313" key="4">
    <source>
        <dbReference type="EMBL" id="SHF18308.1"/>
    </source>
</evidence>
<dbReference type="OrthoDB" id="9775296at2"/>
<protein>
    <submittedName>
        <fullName evidence="4">Short-chain dehydrogenase</fullName>
    </submittedName>
</protein>
<keyword evidence="2" id="KW-0560">Oxidoreductase</keyword>